<protein>
    <submittedName>
        <fullName evidence="2">Uncharacterized protein</fullName>
    </submittedName>
</protein>
<reference evidence="2" key="1">
    <citation type="submission" date="2020-07" db="EMBL/GenBank/DDBJ databases">
        <title>The High-quality genome of the commercially important snow crab, Chionoecetes opilio.</title>
        <authorList>
            <person name="Jeong J.-H."/>
            <person name="Ryu S."/>
        </authorList>
    </citation>
    <scope>NUCLEOTIDE SEQUENCE</scope>
    <source>
        <strain evidence="2">MADBK_172401_WGS</strain>
        <tissue evidence="2">Digestive gland</tissue>
    </source>
</reference>
<gene>
    <name evidence="2" type="ORF">GWK47_006281</name>
</gene>
<dbReference type="EMBL" id="JACEEZ010010869">
    <property type="protein sequence ID" value="KAG0721582.1"/>
    <property type="molecule type" value="Genomic_DNA"/>
</dbReference>
<evidence type="ECO:0000313" key="3">
    <source>
        <dbReference type="Proteomes" id="UP000770661"/>
    </source>
</evidence>
<dbReference type="AlphaFoldDB" id="A0A8J4Y6N8"/>
<evidence type="ECO:0000313" key="2">
    <source>
        <dbReference type="EMBL" id="KAG0721582.1"/>
    </source>
</evidence>
<comment type="caution">
    <text evidence="2">The sequence shown here is derived from an EMBL/GenBank/DDBJ whole genome shotgun (WGS) entry which is preliminary data.</text>
</comment>
<proteinExistence type="predicted"/>
<accession>A0A8J4Y6N8</accession>
<dbReference type="Proteomes" id="UP000770661">
    <property type="component" value="Unassembled WGS sequence"/>
</dbReference>
<name>A0A8J4Y6N8_CHIOP</name>
<feature type="region of interest" description="Disordered" evidence="1">
    <location>
        <begin position="1"/>
        <end position="31"/>
    </location>
</feature>
<keyword evidence="3" id="KW-1185">Reference proteome</keyword>
<sequence length="139" mass="15220">MSAAAGGEEPASPRRRRPSTQGKSGSLASLRRPTLSALVTALGAGLRFPQRRSGRVVPGGDDYTTGRRRARHLRVVNDFAERGVALISAFFCGAITLDEEQRQALLQVVEAPRAFVPVREIGIGWPQRWDFVCFDLVTM</sequence>
<evidence type="ECO:0000256" key="1">
    <source>
        <dbReference type="SAM" id="MobiDB-lite"/>
    </source>
</evidence>
<organism evidence="2 3">
    <name type="scientific">Chionoecetes opilio</name>
    <name type="common">Atlantic snow crab</name>
    <name type="synonym">Cancer opilio</name>
    <dbReference type="NCBI Taxonomy" id="41210"/>
    <lineage>
        <taxon>Eukaryota</taxon>
        <taxon>Metazoa</taxon>
        <taxon>Ecdysozoa</taxon>
        <taxon>Arthropoda</taxon>
        <taxon>Crustacea</taxon>
        <taxon>Multicrustacea</taxon>
        <taxon>Malacostraca</taxon>
        <taxon>Eumalacostraca</taxon>
        <taxon>Eucarida</taxon>
        <taxon>Decapoda</taxon>
        <taxon>Pleocyemata</taxon>
        <taxon>Brachyura</taxon>
        <taxon>Eubrachyura</taxon>
        <taxon>Majoidea</taxon>
        <taxon>Majidae</taxon>
        <taxon>Chionoecetes</taxon>
    </lineage>
</organism>